<evidence type="ECO:0000313" key="19">
    <source>
        <dbReference type="EMBL" id="OXV10869.1"/>
    </source>
</evidence>
<evidence type="ECO:0000256" key="5">
    <source>
        <dbReference type="ARBA" id="ARBA00022723"/>
    </source>
</evidence>
<evidence type="ECO:0000256" key="8">
    <source>
        <dbReference type="ARBA" id="ARBA00022801"/>
    </source>
</evidence>
<evidence type="ECO:0000256" key="16">
    <source>
        <dbReference type="RuleBase" id="RU369042"/>
    </source>
</evidence>
<evidence type="ECO:0000256" key="2">
    <source>
        <dbReference type="ARBA" id="ARBA00004123"/>
    </source>
</evidence>
<evidence type="ECO:0000313" key="20">
    <source>
        <dbReference type="Proteomes" id="UP000243515"/>
    </source>
</evidence>
<dbReference type="Gene3D" id="3.40.50.10130">
    <property type="match status" value="1"/>
</dbReference>
<keyword evidence="11 16" id="KW-0234">DNA repair</keyword>
<dbReference type="PANTHER" id="PTHR13451:SF0">
    <property type="entry name" value="CROSSOVER JUNCTION ENDONUCLEASE MUS81"/>
    <property type="match status" value="1"/>
</dbReference>
<dbReference type="InterPro" id="IPR047417">
    <property type="entry name" value="WHD_MUS81"/>
</dbReference>
<evidence type="ECO:0000256" key="12">
    <source>
        <dbReference type="ARBA" id="ARBA00023242"/>
    </source>
</evidence>
<dbReference type="Pfam" id="PF02732">
    <property type="entry name" value="ERCC4"/>
    <property type="match status" value="1"/>
</dbReference>
<evidence type="ECO:0000259" key="18">
    <source>
        <dbReference type="SMART" id="SM00891"/>
    </source>
</evidence>
<dbReference type="InterPro" id="IPR047416">
    <property type="entry name" value="XPF_nuclease_Mus81"/>
</dbReference>
<comment type="function">
    <text evidence="14 16">Interacts with EME1 to form a DNA structure-specific endonuclease with substrate preference for branched DNA structures with a 5'-end at the branch nick. Typical substrates include 3'-flap structures, D-loops, replication forks and nicked Holliday junctions. May be required in mitosis for the processing of stalled or collapsed replication fork intermediates. May be required in meiosis for the repair of meiosis-specific double strand breaks subsequent to single-end invasion (SEI).</text>
</comment>
<keyword evidence="8 16" id="KW-0378">Hydrolase</keyword>
<dbReference type="GO" id="GO:0031297">
    <property type="term" value="P:replication fork processing"/>
    <property type="evidence" value="ECO:0007669"/>
    <property type="project" value="UniProtKB-ARBA"/>
</dbReference>
<keyword evidence="20" id="KW-1185">Reference proteome</keyword>
<dbReference type="SUPFAM" id="SSF52980">
    <property type="entry name" value="Restriction endonuclease-like"/>
    <property type="match status" value="1"/>
</dbReference>
<dbReference type="GO" id="GO:0031573">
    <property type="term" value="P:mitotic intra-S DNA damage checkpoint signaling"/>
    <property type="evidence" value="ECO:0007669"/>
    <property type="project" value="TreeGrafter"/>
</dbReference>
<evidence type="ECO:0000256" key="17">
    <source>
        <dbReference type="SAM" id="MobiDB-lite"/>
    </source>
</evidence>
<dbReference type="Pfam" id="PF14716">
    <property type="entry name" value="HHH_8"/>
    <property type="match status" value="1"/>
</dbReference>
<comment type="subunit">
    <text evidence="15 16">Interacts with EME1.</text>
</comment>
<dbReference type="InterPro" id="IPR036388">
    <property type="entry name" value="WH-like_DNA-bd_sf"/>
</dbReference>
<proteinExistence type="inferred from homology"/>
<dbReference type="InterPro" id="IPR033309">
    <property type="entry name" value="Mus81"/>
</dbReference>
<dbReference type="Gene3D" id="1.10.10.10">
    <property type="entry name" value="Winged helix-like DNA-binding domain superfamily/Winged helix DNA-binding domain"/>
    <property type="match status" value="1"/>
</dbReference>
<feature type="domain" description="ERCC4" evidence="18">
    <location>
        <begin position="334"/>
        <end position="440"/>
    </location>
</feature>
<dbReference type="InterPro" id="IPR042530">
    <property type="entry name" value="EME1/EME2_C"/>
</dbReference>
<dbReference type="InterPro" id="IPR011335">
    <property type="entry name" value="Restrct_endonuc-II-like"/>
</dbReference>
<keyword evidence="4 16" id="KW-0540">Nuclease</keyword>
<keyword evidence="10 16" id="KW-0233">DNA recombination</keyword>
<dbReference type="GO" id="GO:0003677">
    <property type="term" value="F:DNA binding"/>
    <property type="evidence" value="ECO:0007669"/>
    <property type="project" value="UniProtKB-UniRule"/>
</dbReference>
<evidence type="ECO:0000256" key="15">
    <source>
        <dbReference type="ARBA" id="ARBA00064962"/>
    </source>
</evidence>
<dbReference type="Pfam" id="PF21136">
    <property type="entry name" value="WHD_MUS81"/>
    <property type="match status" value="1"/>
</dbReference>
<dbReference type="InterPro" id="IPR027421">
    <property type="entry name" value="DNA_pol_lamdba_lyase_dom_sf"/>
</dbReference>
<evidence type="ECO:0000256" key="9">
    <source>
        <dbReference type="ARBA" id="ARBA00022842"/>
    </source>
</evidence>
<reference evidence="19 20" key="1">
    <citation type="journal article" date="2015" name="Environ. Microbiol.">
        <title>Metagenome sequence of Elaphomyces granulatus from sporocarp tissue reveals Ascomycota ectomycorrhizal fingerprints of genome expansion and a Proteobacteria-rich microbiome.</title>
        <authorList>
            <person name="Quandt C.A."/>
            <person name="Kohler A."/>
            <person name="Hesse C.N."/>
            <person name="Sharpton T.J."/>
            <person name="Martin F."/>
            <person name="Spatafora J.W."/>
        </authorList>
    </citation>
    <scope>NUCLEOTIDE SEQUENCE [LARGE SCALE GENOMIC DNA]</scope>
    <source>
        <strain evidence="19 20">OSC145934</strain>
    </source>
</reference>
<dbReference type="GO" id="GO:0046872">
    <property type="term" value="F:metal ion binding"/>
    <property type="evidence" value="ECO:0007669"/>
    <property type="project" value="UniProtKB-UniRule"/>
</dbReference>
<dbReference type="FunFam" id="3.40.50.10130:FF:000003">
    <property type="entry name" value="Crossover junction endonuclease MUS81"/>
    <property type="match status" value="1"/>
</dbReference>
<keyword evidence="12 16" id="KW-0539">Nucleus</keyword>
<evidence type="ECO:0000256" key="7">
    <source>
        <dbReference type="ARBA" id="ARBA00022763"/>
    </source>
</evidence>
<keyword evidence="7 16" id="KW-0227">DNA damage</keyword>
<evidence type="ECO:0000256" key="11">
    <source>
        <dbReference type="ARBA" id="ARBA00023204"/>
    </source>
</evidence>
<keyword evidence="13" id="KW-0469">Meiosis</keyword>
<dbReference type="SUPFAM" id="SSF47802">
    <property type="entry name" value="DNA polymerase beta, N-terminal domain-like"/>
    <property type="match status" value="1"/>
</dbReference>
<dbReference type="AlphaFoldDB" id="A0A232M3A8"/>
<dbReference type="OrthoDB" id="5963188at2759"/>
<keyword evidence="9 16" id="KW-0460">Magnesium</keyword>
<dbReference type="EC" id="3.1.22.-" evidence="16"/>
<dbReference type="EMBL" id="NPHW01002718">
    <property type="protein sequence ID" value="OXV10869.1"/>
    <property type="molecule type" value="Genomic_DNA"/>
</dbReference>
<dbReference type="GO" id="GO:0000712">
    <property type="term" value="P:resolution of meiotic recombination intermediates"/>
    <property type="evidence" value="ECO:0007669"/>
    <property type="project" value="TreeGrafter"/>
</dbReference>
<keyword evidence="5 16" id="KW-0479">Metal-binding</keyword>
<dbReference type="SMART" id="SM00891">
    <property type="entry name" value="ERCC4"/>
    <property type="match status" value="1"/>
</dbReference>
<evidence type="ECO:0000256" key="3">
    <source>
        <dbReference type="ARBA" id="ARBA00010015"/>
    </source>
</evidence>
<dbReference type="FunFam" id="1.10.150.110:FF:000001">
    <property type="entry name" value="Putative Crossover junction endonuclease MUS81"/>
    <property type="match status" value="1"/>
</dbReference>
<dbReference type="PANTHER" id="PTHR13451">
    <property type="entry name" value="CLASS II CROSSOVER JUNCTION ENDONUCLEASE MUS81"/>
    <property type="match status" value="1"/>
</dbReference>
<dbReference type="CDD" id="cd21036">
    <property type="entry name" value="WH_MUS81"/>
    <property type="match status" value="1"/>
</dbReference>
<dbReference type="GO" id="GO:0008821">
    <property type="term" value="F:crossover junction DNA endonuclease activity"/>
    <property type="evidence" value="ECO:0007669"/>
    <property type="project" value="UniProtKB-UniRule"/>
</dbReference>
<protein>
    <recommendedName>
        <fullName evidence="16">Crossover junction endonuclease MUS81</fullName>
        <ecNumber evidence="16">3.1.22.-</ecNumber>
    </recommendedName>
</protein>
<dbReference type="GO" id="GO:0000727">
    <property type="term" value="P:double-strand break repair via break-induced replication"/>
    <property type="evidence" value="ECO:0007669"/>
    <property type="project" value="UniProtKB-UniRule"/>
</dbReference>
<comment type="cofactor">
    <cofactor evidence="1 16">
        <name>Mg(2+)</name>
        <dbReference type="ChEBI" id="CHEBI:18420"/>
    </cofactor>
</comment>
<dbReference type="GO" id="GO:0005634">
    <property type="term" value="C:nucleus"/>
    <property type="evidence" value="ECO:0007669"/>
    <property type="project" value="UniProtKB-SubCell"/>
</dbReference>
<organism evidence="19 20">
    <name type="scientific">Elaphomyces granulatus</name>
    <dbReference type="NCBI Taxonomy" id="519963"/>
    <lineage>
        <taxon>Eukaryota</taxon>
        <taxon>Fungi</taxon>
        <taxon>Dikarya</taxon>
        <taxon>Ascomycota</taxon>
        <taxon>Pezizomycotina</taxon>
        <taxon>Eurotiomycetes</taxon>
        <taxon>Eurotiomycetidae</taxon>
        <taxon>Eurotiales</taxon>
        <taxon>Elaphomycetaceae</taxon>
        <taxon>Elaphomyces</taxon>
    </lineage>
</organism>
<keyword evidence="6 16" id="KW-0255">Endonuclease</keyword>
<evidence type="ECO:0000256" key="14">
    <source>
        <dbReference type="ARBA" id="ARBA00058015"/>
    </source>
</evidence>
<evidence type="ECO:0000256" key="4">
    <source>
        <dbReference type="ARBA" id="ARBA00022722"/>
    </source>
</evidence>
<evidence type="ECO:0000256" key="10">
    <source>
        <dbReference type="ARBA" id="ARBA00023172"/>
    </source>
</evidence>
<evidence type="ECO:0000256" key="6">
    <source>
        <dbReference type="ARBA" id="ARBA00022759"/>
    </source>
</evidence>
<dbReference type="InterPro" id="IPR010996">
    <property type="entry name" value="HHH_MUS81"/>
</dbReference>
<dbReference type="FunFam" id="1.10.10.10:FF:000307">
    <property type="entry name" value="Crossover junction endonuclease MUS81"/>
    <property type="match status" value="1"/>
</dbReference>
<dbReference type="CDD" id="cd20074">
    <property type="entry name" value="XPF_nuclease_Mus81"/>
    <property type="match status" value="1"/>
</dbReference>
<comment type="caution">
    <text evidence="19">The sequence shown here is derived from an EMBL/GenBank/DDBJ whole genome shotgun (WGS) entry which is preliminary data.</text>
</comment>
<sequence>MAETCANPLLLGWIKEWLDQARELNSKGVTVYKRAYDSMKVCPLTFNHPIEALRLNGIGPKLCDRLTEKLKAYCEENGLPMPETSCKSKKRPSGENLPDAAPPKKPRKSKQYVPALRSGAYALLLGLATQREDSSIGLSKAQLIEVAQPHCDASFTTPVDTTKFYTAWSSMKTLIQKDLVYEHGRPLRRYTLTEEGWTVAKTIQNTATSSSRTTNKPVTTVTSGFLNTKPSASTIHSETSFLLDPLDLEDNAQFKSHRPLATKSSLGRDETSLDRFLAANKISQGPNAASISRATGQQEQRPMPFEQRDLDRETPPGDFASKLIALPPGSFKVQLILDSREIRASTDRDYIANELIKKGITPQVRALEVGDALWVARFNNSNFLATYQEEGEEVLLDWIVERKRLDDLIGSIKDGRFLEQKFRLQRSGIKNVIYLVEDFSVTYDSNATALKFNEIITSAIASTQVVSGYFVKKTRNLDDTIRYLARMTFLLQKMYEPSGKAPTSPVALIPSSQVFSQSYLTKLKASRNEDPSTTYAVTYPTFAALTSKSDVLTLRDIFLKMLMRTRGISGEKALEIQRRWNTPRKFIEAFEAFDGQDPKEKEKMVSDQMKSLVGRKKVAHALSKKLAEIWGEAG</sequence>
<comment type="similarity">
    <text evidence="3 16">Belongs to the XPF family.</text>
</comment>
<dbReference type="GO" id="GO:0048257">
    <property type="term" value="F:3'-flap endonuclease activity"/>
    <property type="evidence" value="ECO:0007669"/>
    <property type="project" value="TreeGrafter"/>
</dbReference>
<dbReference type="Proteomes" id="UP000243515">
    <property type="component" value="Unassembled WGS sequence"/>
</dbReference>
<evidence type="ECO:0000256" key="13">
    <source>
        <dbReference type="ARBA" id="ARBA00023254"/>
    </source>
</evidence>
<dbReference type="GO" id="GO:0048476">
    <property type="term" value="C:Holliday junction resolvase complex"/>
    <property type="evidence" value="ECO:0007669"/>
    <property type="project" value="UniProtKB-UniRule"/>
</dbReference>
<gene>
    <name evidence="19" type="ORF">Egran_01367</name>
</gene>
<evidence type="ECO:0000256" key="1">
    <source>
        <dbReference type="ARBA" id="ARBA00001946"/>
    </source>
</evidence>
<dbReference type="Gene3D" id="1.10.150.670">
    <property type="entry name" value="Crossover junction endonuclease EME1, DNA-binding domain"/>
    <property type="match status" value="1"/>
</dbReference>
<dbReference type="InterPro" id="IPR006166">
    <property type="entry name" value="ERCC4_domain"/>
</dbReference>
<dbReference type="GO" id="GO:0006308">
    <property type="term" value="P:DNA catabolic process"/>
    <property type="evidence" value="ECO:0007669"/>
    <property type="project" value="UniProtKB-UniRule"/>
</dbReference>
<accession>A0A232M3A8</accession>
<dbReference type="Gene3D" id="1.10.150.110">
    <property type="entry name" value="DNA polymerase beta, N-terminal domain-like"/>
    <property type="match status" value="1"/>
</dbReference>
<comment type="subcellular location">
    <subcellularLocation>
        <location evidence="2 16">Nucleus</location>
    </subcellularLocation>
</comment>
<name>A0A232M3A8_9EURO</name>
<feature type="region of interest" description="Disordered" evidence="17">
    <location>
        <begin position="83"/>
        <end position="111"/>
    </location>
</feature>